<organism evidence="2 3">
    <name type="scientific">Lawsonibacter faecis</name>
    <dbReference type="NCBI Taxonomy" id="2763052"/>
    <lineage>
        <taxon>Bacteria</taxon>
        <taxon>Bacillati</taxon>
        <taxon>Bacillota</taxon>
        <taxon>Clostridia</taxon>
        <taxon>Eubacteriales</taxon>
        <taxon>Oscillospiraceae</taxon>
        <taxon>Lawsonibacter</taxon>
    </lineage>
</organism>
<dbReference type="AlphaFoldDB" id="A0A8J6MCW9"/>
<comment type="caution">
    <text evidence="2">The sequence shown here is derived from an EMBL/GenBank/DDBJ whole genome shotgun (WGS) entry which is preliminary data.</text>
</comment>
<dbReference type="GO" id="GO:0008757">
    <property type="term" value="F:S-adenosylmethionine-dependent methyltransferase activity"/>
    <property type="evidence" value="ECO:0007669"/>
    <property type="project" value="InterPro"/>
</dbReference>
<dbReference type="GO" id="GO:0032259">
    <property type="term" value="P:methylation"/>
    <property type="evidence" value="ECO:0007669"/>
    <property type="project" value="UniProtKB-KW"/>
</dbReference>
<feature type="domain" description="Methyltransferase type 11" evidence="1">
    <location>
        <begin position="17"/>
        <end position="112"/>
    </location>
</feature>
<dbReference type="CDD" id="cd02440">
    <property type="entry name" value="AdoMet_MTases"/>
    <property type="match status" value="1"/>
</dbReference>
<name>A0A8J6MCW9_9FIRM</name>
<reference evidence="2" key="1">
    <citation type="submission" date="2020-08" db="EMBL/GenBank/DDBJ databases">
        <title>Genome public.</title>
        <authorList>
            <person name="Liu C."/>
            <person name="Sun Q."/>
        </authorList>
    </citation>
    <scope>NUCLEOTIDE SEQUENCE</scope>
    <source>
        <strain evidence="2">NSJ-52</strain>
    </source>
</reference>
<evidence type="ECO:0000313" key="2">
    <source>
        <dbReference type="EMBL" id="MBC5737301.1"/>
    </source>
</evidence>
<dbReference type="PANTHER" id="PTHR43591">
    <property type="entry name" value="METHYLTRANSFERASE"/>
    <property type="match status" value="1"/>
</dbReference>
<evidence type="ECO:0000313" key="3">
    <source>
        <dbReference type="Proteomes" id="UP000607645"/>
    </source>
</evidence>
<gene>
    <name evidence="2" type="ORF">H8S62_09815</name>
</gene>
<evidence type="ECO:0000259" key="1">
    <source>
        <dbReference type="Pfam" id="PF08241"/>
    </source>
</evidence>
<dbReference type="Pfam" id="PF08241">
    <property type="entry name" value="Methyltransf_11"/>
    <property type="match status" value="1"/>
</dbReference>
<sequence>MLHLKEYLPGLKQGMALDVGTRFGEFAFTLVEAMPEGSRIIGMDCEPETVAQAREKSAGKGVEFMVGDAAHMDFEDGVFELVAISNTLHHIEDYGAVLDEMLRVLRPGGYFMVNEMFSDNQNEAQQTHFEQHTLEAKLDMLSGGFQRPTWKKNEIVDILKRLPLTDVRMVELLEESKMDGKLAEKNAKLVAAVEKKAAGTPDFQTLLDEARHIQARCEKTGIQRCTQLVYIGKKA</sequence>
<dbReference type="Proteomes" id="UP000607645">
    <property type="component" value="Unassembled WGS sequence"/>
</dbReference>
<keyword evidence="2" id="KW-0489">Methyltransferase</keyword>
<keyword evidence="3" id="KW-1185">Reference proteome</keyword>
<keyword evidence="2" id="KW-0808">Transferase</keyword>
<proteinExistence type="predicted"/>
<dbReference type="Gene3D" id="3.40.50.150">
    <property type="entry name" value="Vaccinia Virus protein VP39"/>
    <property type="match status" value="1"/>
</dbReference>
<dbReference type="InterPro" id="IPR029063">
    <property type="entry name" value="SAM-dependent_MTases_sf"/>
</dbReference>
<dbReference type="SUPFAM" id="SSF53335">
    <property type="entry name" value="S-adenosyl-L-methionine-dependent methyltransferases"/>
    <property type="match status" value="1"/>
</dbReference>
<dbReference type="InterPro" id="IPR013216">
    <property type="entry name" value="Methyltransf_11"/>
</dbReference>
<dbReference type="EMBL" id="JACOPQ010000007">
    <property type="protein sequence ID" value="MBC5737301.1"/>
    <property type="molecule type" value="Genomic_DNA"/>
</dbReference>
<protein>
    <submittedName>
        <fullName evidence="2">Class I SAM-dependent methyltransferase</fullName>
    </submittedName>
</protein>
<dbReference type="RefSeq" id="WP_155151513.1">
    <property type="nucleotide sequence ID" value="NZ_JACOPQ010000007.1"/>
</dbReference>
<accession>A0A8J6MCW9</accession>